<feature type="transmembrane region" description="Helical" evidence="2">
    <location>
        <begin position="6"/>
        <end position="31"/>
    </location>
</feature>
<feature type="compositionally biased region" description="Low complexity" evidence="1">
    <location>
        <begin position="66"/>
        <end position="77"/>
    </location>
</feature>
<dbReference type="InterPro" id="IPR003646">
    <property type="entry name" value="SH3-like_bac-type"/>
</dbReference>
<gene>
    <name evidence="4" type="ORF">HGD76_01255</name>
</gene>
<reference evidence="4 5" key="2">
    <citation type="submission" date="2020-04" db="EMBL/GenBank/DDBJ databases">
        <authorList>
            <person name="Fomenkov A."/>
            <person name="Anton B.P."/>
            <person name="Roberts R.J."/>
        </authorList>
    </citation>
    <scope>NUCLEOTIDE SEQUENCE [LARGE SCALE GENOMIC DNA]</scope>
    <source>
        <strain evidence="4 5">CCAP 1403/13f</strain>
    </source>
</reference>
<dbReference type="AlphaFoldDB" id="A0A6H2BWB1"/>
<evidence type="ECO:0000313" key="4">
    <source>
        <dbReference type="EMBL" id="QJB43064.1"/>
    </source>
</evidence>
<dbReference type="Pfam" id="PF08239">
    <property type="entry name" value="SH3_3"/>
    <property type="match status" value="1"/>
</dbReference>
<evidence type="ECO:0000256" key="2">
    <source>
        <dbReference type="SAM" id="Phobius"/>
    </source>
</evidence>
<dbReference type="EMBL" id="CP051206">
    <property type="protein sequence ID" value="QJB43064.1"/>
    <property type="molecule type" value="Genomic_DNA"/>
</dbReference>
<dbReference type="Gene3D" id="2.30.30.40">
    <property type="entry name" value="SH3 Domains"/>
    <property type="match status" value="1"/>
</dbReference>
<evidence type="ECO:0000256" key="1">
    <source>
        <dbReference type="SAM" id="MobiDB-lite"/>
    </source>
</evidence>
<dbReference type="RefSeq" id="WP_168694734.1">
    <property type="nucleotide sequence ID" value="NZ_CP051206.1"/>
</dbReference>
<protein>
    <submittedName>
        <fullName evidence="4">SH3 domain-containing protein</fullName>
    </submittedName>
</protein>
<proteinExistence type="predicted"/>
<keyword evidence="2" id="KW-0472">Membrane</keyword>
<feature type="region of interest" description="Disordered" evidence="1">
    <location>
        <begin position="39"/>
        <end position="125"/>
    </location>
</feature>
<feature type="domain" description="SH3b" evidence="3">
    <location>
        <begin position="104"/>
        <end position="157"/>
    </location>
</feature>
<evidence type="ECO:0000313" key="5">
    <source>
        <dbReference type="Proteomes" id="UP000502433"/>
    </source>
</evidence>
<accession>A0A6H2BWB1</accession>
<name>A0A6H2BWB1_DOLFA</name>
<sequence length="161" mass="17155">MLTNLLKVILGFILAIAVLLGTGLTVALYFVNRTAVTPPKPLYANDNPSKQIKKPKATPKSQSQKSATPNPTSSPTATPTPTPTESPKALPPDAYEGTVTWAQGLSMRSEPDANSSTTGGVGGNKKVIILEESADKKWQKIRIADTDKEGWVKAGNIQRSQ</sequence>
<evidence type="ECO:0000259" key="3">
    <source>
        <dbReference type="Pfam" id="PF08239"/>
    </source>
</evidence>
<reference evidence="4 5" key="1">
    <citation type="submission" date="2020-04" db="EMBL/GenBank/DDBJ databases">
        <title>Genome-Wide Identification of 5-Methylcytosine Sites in Bacterial Genomes By High-Throughput Sequencing of MspJI Restriction Fragments.</title>
        <authorList>
            <person name="Wu V."/>
        </authorList>
    </citation>
    <scope>NUCLEOTIDE SEQUENCE [LARGE SCALE GENOMIC DNA]</scope>
    <source>
        <strain evidence="4 5">CCAP 1403/13f</strain>
    </source>
</reference>
<dbReference type="KEGG" id="dfs:HGD76_01255"/>
<dbReference type="Proteomes" id="UP000502433">
    <property type="component" value="Chromosome"/>
</dbReference>
<organism evidence="4 5">
    <name type="scientific">Dolichospermum flos-aquae CCAP 1403/13F</name>
    <dbReference type="NCBI Taxonomy" id="315271"/>
    <lineage>
        <taxon>Bacteria</taxon>
        <taxon>Bacillati</taxon>
        <taxon>Cyanobacteriota</taxon>
        <taxon>Cyanophyceae</taxon>
        <taxon>Nostocales</taxon>
        <taxon>Aphanizomenonaceae</taxon>
        <taxon>Dolichospermum</taxon>
    </lineage>
</organism>
<keyword evidence="2" id="KW-1133">Transmembrane helix</keyword>
<keyword evidence="2" id="KW-0812">Transmembrane</keyword>